<protein>
    <submittedName>
        <fullName evidence="1">Uncharacterized protein</fullName>
    </submittedName>
</protein>
<dbReference type="EMBL" id="BARU01034133">
    <property type="protein sequence ID" value="GAH61987.1"/>
    <property type="molecule type" value="Genomic_DNA"/>
</dbReference>
<evidence type="ECO:0000313" key="1">
    <source>
        <dbReference type="EMBL" id="GAH61987.1"/>
    </source>
</evidence>
<proteinExistence type="predicted"/>
<dbReference type="AlphaFoldDB" id="X1GXX0"/>
<name>X1GXX0_9ZZZZ</name>
<organism evidence="1">
    <name type="scientific">marine sediment metagenome</name>
    <dbReference type="NCBI Taxonomy" id="412755"/>
    <lineage>
        <taxon>unclassified sequences</taxon>
        <taxon>metagenomes</taxon>
        <taxon>ecological metagenomes</taxon>
    </lineage>
</organism>
<sequence length="59" mass="6550">MHGRLVVLLDKQEDETSLDARQRADDRLVSQGFVGEGGLFHSPPSDWFVIGGRFSGYLS</sequence>
<accession>X1GXX0</accession>
<reference evidence="1" key="1">
    <citation type="journal article" date="2014" name="Front. Microbiol.">
        <title>High frequency of phylogenetically diverse reductive dehalogenase-homologous genes in deep subseafloor sedimentary metagenomes.</title>
        <authorList>
            <person name="Kawai M."/>
            <person name="Futagami T."/>
            <person name="Toyoda A."/>
            <person name="Takaki Y."/>
            <person name="Nishi S."/>
            <person name="Hori S."/>
            <person name="Arai W."/>
            <person name="Tsubouchi T."/>
            <person name="Morono Y."/>
            <person name="Uchiyama I."/>
            <person name="Ito T."/>
            <person name="Fujiyama A."/>
            <person name="Inagaki F."/>
            <person name="Takami H."/>
        </authorList>
    </citation>
    <scope>NUCLEOTIDE SEQUENCE</scope>
    <source>
        <strain evidence="1">Expedition CK06-06</strain>
    </source>
</reference>
<feature type="non-terminal residue" evidence="1">
    <location>
        <position position="59"/>
    </location>
</feature>
<gene>
    <name evidence="1" type="ORF">S03H2_53616</name>
</gene>
<comment type="caution">
    <text evidence="1">The sequence shown here is derived from an EMBL/GenBank/DDBJ whole genome shotgun (WGS) entry which is preliminary data.</text>
</comment>